<evidence type="ECO:0000313" key="1">
    <source>
        <dbReference type="EMBL" id="JAH49438.1"/>
    </source>
</evidence>
<reference evidence="1" key="1">
    <citation type="submission" date="2014-11" db="EMBL/GenBank/DDBJ databases">
        <authorList>
            <person name="Amaro Gonzalez C."/>
        </authorList>
    </citation>
    <scope>NUCLEOTIDE SEQUENCE</scope>
</reference>
<organism evidence="1">
    <name type="scientific">Anguilla anguilla</name>
    <name type="common">European freshwater eel</name>
    <name type="synonym">Muraena anguilla</name>
    <dbReference type="NCBI Taxonomy" id="7936"/>
    <lineage>
        <taxon>Eukaryota</taxon>
        <taxon>Metazoa</taxon>
        <taxon>Chordata</taxon>
        <taxon>Craniata</taxon>
        <taxon>Vertebrata</taxon>
        <taxon>Euteleostomi</taxon>
        <taxon>Actinopterygii</taxon>
        <taxon>Neopterygii</taxon>
        <taxon>Teleostei</taxon>
        <taxon>Anguilliformes</taxon>
        <taxon>Anguillidae</taxon>
        <taxon>Anguilla</taxon>
    </lineage>
</organism>
<proteinExistence type="predicted"/>
<protein>
    <submittedName>
        <fullName evidence="1">Uncharacterized protein</fullName>
    </submittedName>
</protein>
<dbReference type="AlphaFoldDB" id="A0A0E9T9L7"/>
<accession>A0A0E9T9L7</accession>
<sequence>MSCTLACCVDSIFILFFYTDTFTKTV</sequence>
<dbReference type="EMBL" id="GBXM01059139">
    <property type="protein sequence ID" value="JAH49438.1"/>
    <property type="molecule type" value="Transcribed_RNA"/>
</dbReference>
<reference evidence="1" key="2">
    <citation type="journal article" date="2015" name="Fish Shellfish Immunol.">
        <title>Early steps in the European eel (Anguilla anguilla)-Vibrio vulnificus interaction in the gills: Role of the RtxA13 toxin.</title>
        <authorList>
            <person name="Callol A."/>
            <person name="Pajuelo D."/>
            <person name="Ebbesson L."/>
            <person name="Teles M."/>
            <person name="MacKenzie S."/>
            <person name="Amaro C."/>
        </authorList>
    </citation>
    <scope>NUCLEOTIDE SEQUENCE</scope>
</reference>
<name>A0A0E9T9L7_ANGAN</name>